<evidence type="ECO:0000313" key="2">
    <source>
        <dbReference type="Proteomes" id="UP000232133"/>
    </source>
</evidence>
<accession>A0A2H4U8W9</accession>
<reference evidence="1 2" key="1">
    <citation type="submission" date="2016-10" db="EMBL/GenBank/DDBJ databases">
        <authorList>
            <person name="Varghese N."/>
        </authorList>
    </citation>
    <scope>NUCLEOTIDE SEQUENCE [LARGE SCALE GENOMIC DNA]</scope>
    <source>
        <strain evidence="1 2">KB11</strain>
    </source>
</reference>
<gene>
    <name evidence="1" type="ORF">BK798_04085</name>
</gene>
<name>A0A2H4U8W9_METSM</name>
<dbReference type="Proteomes" id="UP000232133">
    <property type="component" value="Chromosome"/>
</dbReference>
<sequence length="85" mass="10279">MSNIYKAVLKKICEEIVDKYNNVLDCRIHILPENLDKDVEYIFKVNPDLTDDELLVLRSEVDYDVFRIYDKFNLEYDFANVYSRY</sequence>
<proteinExistence type="predicted"/>
<dbReference type="AlphaFoldDB" id="A0A2H4U8W9"/>
<evidence type="ECO:0000313" key="1">
    <source>
        <dbReference type="EMBL" id="ATZ60548.1"/>
    </source>
</evidence>
<organism evidence="1 2">
    <name type="scientific">Methanobrevibacter smithii</name>
    <dbReference type="NCBI Taxonomy" id="2173"/>
    <lineage>
        <taxon>Archaea</taxon>
        <taxon>Methanobacteriati</taxon>
        <taxon>Methanobacteriota</taxon>
        <taxon>Methanomada group</taxon>
        <taxon>Methanobacteria</taxon>
        <taxon>Methanobacteriales</taxon>
        <taxon>Methanobacteriaceae</taxon>
        <taxon>Methanobrevibacter</taxon>
    </lineage>
</organism>
<dbReference type="EMBL" id="CP017803">
    <property type="protein sequence ID" value="ATZ60548.1"/>
    <property type="molecule type" value="Genomic_DNA"/>
</dbReference>
<protein>
    <submittedName>
        <fullName evidence="1">Uncharacterized protein</fullName>
    </submittedName>
</protein>